<dbReference type="EMBL" id="CP157675">
    <property type="protein sequence ID" value="XBP69137.1"/>
    <property type="molecule type" value="Genomic_DNA"/>
</dbReference>
<sequence>MRLFGALIGASVQADRHSADSFCGMAMSDILEQLPISEVTFVALLGLAPKPADLFSFEVLVGLLLSNGPGTISAQGAKGAVSADGPEDPGRVQLNKGLAGFLTHTGYTHGGNGYEGIAFLIEQFKDTGLVDPGDPGHGIDLKALALKYVEAYARYKSTKKNTGSLDIQKIPGVNHPVFKDKPVNHDPREVFIHKLMAGRGEYNVFHEFYGTLVQTLFEAGVSRNVYCVNIDAVIAALLLKMLWQPYLSGEYTGAALETAAFTIFLYPRMLGCAAEVDDHMNRGRNMDTRTPASQCQFVA</sequence>
<protein>
    <recommendedName>
        <fullName evidence="2">Citrate synthase</fullName>
    </recommendedName>
</protein>
<proteinExistence type="predicted"/>
<evidence type="ECO:0008006" key="2">
    <source>
        <dbReference type="Google" id="ProtNLM"/>
    </source>
</evidence>
<dbReference type="GO" id="GO:0046912">
    <property type="term" value="F:acyltransferase activity, acyl groups converted into alkyl on transfer"/>
    <property type="evidence" value="ECO:0007669"/>
    <property type="project" value="InterPro"/>
</dbReference>
<dbReference type="AlphaFoldDB" id="A0AAU7LNC1"/>
<name>A0AAU7LNC1_9BURK</name>
<organism evidence="1">
    <name type="scientific">Polaromonas hydrogenivorans</name>
    <dbReference type="NCBI Taxonomy" id="335476"/>
    <lineage>
        <taxon>Bacteria</taxon>
        <taxon>Pseudomonadati</taxon>
        <taxon>Pseudomonadota</taxon>
        <taxon>Betaproteobacteria</taxon>
        <taxon>Burkholderiales</taxon>
        <taxon>Comamonadaceae</taxon>
        <taxon>Polaromonas</taxon>
    </lineage>
</organism>
<gene>
    <name evidence="1" type="ORF">ABLV49_14665</name>
</gene>
<dbReference type="SUPFAM" id="SSF48256">
    <property type="entry name" value="Citrate synthase"/>
    <property type="match status" value="1"/>
</dbReference>
<accession>A0AAU7LNC1</accession>
<dbReference type="InterPro" id="IPR036969">
    <property type="entry name" value="Citrate_synthase_sf"/>
</dbReference>
<reference evidence="1" key="1">
    <citation type="submission" date="2024-05" db="EMBL/GenBank/DDBJ databases">
        <authorList>
            <person name="Bunk B."/>
            <person name="Swiderski J."/>
            <person name="Sproer C."/>
            <person name="Thiel V."/>
        </authorList>
    </citation>
    <scope>NUCLEOTIDE SEQUENCE</scope>
    <source>
        <strain evidence="1">DSM 17735</strain>
    </source>
</reference>
<evidence type="ECO:0000313" key="1">
    <source>
        <dbReference type="EMBL" id="XBP69137.1"/>
    </source>
</evidence>